<dbReference type="Pfam" id="PF01807">
    <property type="entry name" value="Zn_ribbon_DnaG"/>
    <property type="match status" value="1"/>
</dbReference>
<reference evidence="2 3" key="1">
    <citation type="submission" date="2019-02" db="EMBL/GenBank/DDBJ databases">
        <title>Complete Genome Sequence of Desulfovibrio desulfuricans IC1, a Sulfonate Utilizing Anaerobe.</title>
        <authorList>
            <person name="Day L.A."/>
            <person name="De Leon K.B."/>
            <person name="Wall J.D."/>
        </authorList>
    </citation>
    <scope>NUCLEOTIDE SEQUENCE [LARGE SCALE GENOMIC DNA]</scope>
    <source>
        <strain evidence="2 3">IC1</strain>
    </source>
</reference>
<feature type="domain" description="Zinc finger CHC2-type" evidence="1">
    <location>
        <begin position="13"/>
        <end position="76"/>
    </location>
</feature>
<dbReference type="GO" id="GO:0003677">
    <property type="term" value="F:DNA binding"/>
    <property type="evidence" value="ECO:0007669"/>
    <property type="project" value="InterPro"/>
</dbReference>
<name>A0A4P7UGQ7_DESDE</name>
<dbReference type="GO" id="GO:0003899">
    <property type="term" value="F:DNA-directed RNA polymerase activity"/>
    <property type="evidence" value="ECO:0007669"/>
    <property type="project" value="InterPro"/>
</dbReference>
<dbReference type="EMBL" id="CP036295">
    <property type="protein sequence ID" value="QCC85296.1"/>
    <property type="molecule type" value="Genomic_DNA"/>
</dbReference>
<dbReference type="OrthoDB" id="8967890at2"/>
<dbReference type="Gene3D" id="3.90.580.10">
    <property type="entry name" value="Zinc finger, CHC2-type domain"/>
    <property type="match status" value="1"/>
</dbReference>
<organism evidence="2 3">
    <name type="scientific">Desulfovibrio desulfuricans</name>
    <dbReference type="NCBI Taxonomy" id="876"/>
    <lineage>
        <taxon>Bacteria</taxon>
        <taxon>Pseudomonadati</taxon>
        <taxon>Thermodesulfobacteriota</taxon>
        <taxon>Desulfovibrionia</taxon>
        <taxon>Desulfovibrionales</taxon>
        <taxon>Desulfovibrionaceae</taxon>
        <taxon>Desulfovibrio</taxon>
    </lineage>
</organism>
<evidence type="ECO:0000313" key="3">
    <source>
        <dbReference type="Proteomes" id="UP000297065"/>
    </source>
</evidence>
<dbReference type="GO" id="GO:0008270">
    <property type="term" value="F:zinc ion binding"/>
    <property type="evidence" value="ECO:0007669"/>
    <property type="project" value="InterPro"/>
</dbReference>
<dbReference type="InterPro" id="IPR036977">
    <property type="entry name" value="DNA_primase_Znf_CHC2"/>
</dbReference>
<gene>
    <name evidence="2" type="ORF">DDIC_05290</name>
</gene>
<protein>
    <recommendedName>
        <fullName evidence="1">Zinc finger CHC2-type domain-containing protein</fullName>
    </recommendedName>
</protein>
<dbReference type="CDD" id="cd01029">
    <property type="entry name" value="TOPRIM_primases"/>
    <property type="match status" value="1"/>
</dbReference>
<dbReference type="InterPro" id="IPR034154">
    <property type="entry name" value="TOPRIM_DnaG/twinkle"/>
</dbReference>
<dbReference type="AlphaFoldDB" id="A0A4P7UGQ7"/>
<dbReference type="InterPro" id="IPR002694">
    <property type="entry name" value="Znf_CHC2"/>
</dbReference>
<evidence type="ECO:0000259" key="1">
    <source>
        <dbReference type="Pfam" id="PF01807"/>
    </source>
</evidence>
<evidence type="ECO:0000313" key="2">
    <source>
        <dbReference type="EMBL" id="QCC85296.1"/>
    </source>
</evidence>
<dbReference type="Proteomes" id="UP000297065">
    <property type="component" value="Chromosome"/>
</dbReference>
<dbReference type="RefSeq" id="WP_136399473.1">
    <property type="nucleotide sequence ID" value="NZ_CP036295.1"/>
</dbReference>
<dbReference type="GO" id="GO:0006260">
    <property type="term" value="P:DNA replication"/>
    <property type="evidence" value="ECO:0007669"/>
    <property type="project" value="InterPro"/>
</dbReference>
<dbReference type="SUPFAM" id="SSF57783">
    <property type="entry name" value="Zinc beta-ribbon"/>
    <property type="match status" value="1"/>
</dbReference>
<sequence length="370" mass="40185">MNSILSFITAMKQKSSREWCGVCPICGQTREDGFIVILTAEGRARYFCRKCMESGDDIQLMQKVHGLSYREACEALGIEPKPTTTSLLSARRVHVRPRPAHPVQMAYVPPKPEPAVMPCKEWMGSAAAFLVECQRGLETIPEALLAICGRFLTPYTAQDCGIGWNPADRYVSRAAWGLADEQGKDGKPRTKLLLPAGLVIATRRRAGVVALTVRCLEEDRQTKGRAKYRQIPGSANVPFIAGRAGLPLLLVESALDAALVWQESFGKLAAVALMGNMKGLDSDTHAFIQAAPLLLACPDNDEGGQVAWQRWSAAYPQAILTPAVGAKDLGDMHRAALTWPINPDIPSVMEWVPGVLAFASRNSTTYALAA</sequence>
<accession>A0A4P7UGQ7</accession>
<proteinExistence type="predicted"/>